<reference evidence="3 4" key="1">
    <citation type="submission" date="2015-09" db="EMBL/GenBank/DDBJ databases">
        <title>Complete genome of Psychrobacter urativorans R10.10B.</title>
        <authorList>
            <person name="See-Too W.S."/>
            <person name="Chan K.G."/>
        </authorList>
    </citation>
    <scope>NUCLEOTIDE SEQUENCE [LARGE SCALE GENOMIC DNA]</scope>
    <source>
        <strain evidence="3 4">R10.10B</strain>
    </source>
</reference>
<gene>
    <name evidence="3" type="ORF">AOC03_00895</name>
</gene>
<organism evidence="3 4">
    <name type="scientific">Psychrobacter urativorans</name>
    <dbReference type="NCBI Taxonomy" id="45610"/>
    <lineage>
        <taxon>Bacteria</taxon>
        <taxon>Pseudomonadati</taxon>
        <taxon>Pseudomonadota</taxon>
        <taxon>Gammaproteobacteria</taxon>
        <taxon>Moraxellales</taxon>
        <taxon>Moraxellaceae</taxon>
        <taxon>Psychrobacter</taxon>
    </lineage>
</organism>
<feature type="signal peptide" evidence="2">
    <location>
        <begin position="1"/>
        <end position="23"/>
    </location>
</feature>
<evidence type="ECO:0000256" key="2">
    <source>
        <dbReference type="SAM" id="SignalP"/>
    </source>
</evidence>
<protein>
    <recommendedName>
        <fullName evidence="5">Lipoprotein</fullName>
    </recommendedName>
</protein>
<dbReference type="RefSeq" id="WP_062533180.1">
    <property type="nucleotide sequence ID" value="NZ_CP012678.1"/>
</dbReference>
<feature type="region of interest" description="Disordered" evidence="1">
    <location>
        <begin position="472"/>
        <end position="491"/>
    </location>
</feature>
<evidence type="ECO:0000256" key="1">
    <source>
        <dbReference type="SAM" id="MobiDB-lite"/>
    </source>
</evidence>
<dbReference type="KEGG" id="pur:AOC03_00895"/>
<keyword evidence="2" id="KW-0732">Signal</keyword>
<evidence type="ECO:0000313" key="3">
    <source>
        <dbReference type="EMBL" id="ALF58784.1"/>
    </source>
</evidence>
<keyword evidence="4" id="KW-1185">Reference proteome</keyword>
<evidence type="ECO:0000313" key="4">
    <source>
        <dbReference type="Proteomes" id="UP000059847"/>
    </source>
</evidence>
<proteinExistence type="predicted"/>
<feature type="chain" id="PRO_5005802130" description="Lipoprotein" evidence="2">
    <location>
        <begin position="24"/>
        <end position="572"/>
    </location>
</feature>
<dbReference type="PROSITE" id="PS51257">
    <property type="entry name" value="PROKAR_LIPOPROTEIN"/>
    <property type="match status" value="1"/>
</dbReference>
<sequence length="572" mass="63342">MKTAPKLSSLVSTKTVLASSLLAASLLVTGCQTTSLSQSSTSAASQSPADAKKIVVSALQQQRRQSFSYHTNLEISNDKQFTNVDTKQLVASASVDSYCEDNHDQGYAALLTQSEAQGKDISASAYQAQRNALKLSYVACAQAYEAWSDSHYDSDADAVAADDANYDVKRTNKNAVIVVPSSSPTADKQANLKPVSPYYDKIFTEYEGKKTKLDIKKAQLMDAYLLKPLSLNAQGVYQPLAGKFTMLTSAQYQARNNYTSINQPIYVDLKNGTIYLWADNFASMNSKVLDDKLGAKWHNKWLKIALDDGTLPKGFGSAVIKSHFAALDALYEQAAVSRFDVIAPDTLTTLFPKIPQQQLAPMLHTPKIIRRVQDAASYEQSYKTYINTFHKLIGQQYPDLIVKKTSDEDDAQRPGAEKFTSKILVQHVLIMMKSAMDSDPKTSTLTPTEQVNTRAPIQELYGFDKRGQLQWQHTRSDLPTSKSRQAQPSDSVTIDVLQQYLPLRTQDAAFLNLPSDRQVPNASNSIDLRDYSKELAAYYKAGHGTAMGKLLLNMLPIYKSMYATQVEMMNAE</sequence>
<dbReference type="EMBL" id="CP012678">
    <property type="protein sequence ID" value="ALF58784.1"/>
    <property type="molecule type" value="Genomic_DNA"/>
</dbReference>
<accession>A0A0M4T626</accession>
<dbReference type="OrthoDB" id="6653926at2"/>
<dbReference type="AlphaFoldDB" id="A0A0M4T626"/>
<evidence type="ECO:0008006" key="5">
    <source>
        <dbReference type="Google" id="ProtNLM"/>
    </source>
</evidence>
<name>A0A0M4T626_9GAMM</name>
<dbReference type="Proteomes" id="UP000059847">
    <property type="component" value="Chromosome"/>
</dbReference>